<dbReference type="AlphaFoldDB" id="A0AAX2J4M3"/>
<gene>
    <name evidence="2" type="ORF">NCTC10529_01168</name>
</gene>
<evidence type="ECO:0000313" key="2">
    <source>
        <dbReference type="EMBL" id="SQH24973.1"/>
    </source>
</evidence>
<feature type="region of interest" description="Disordered" evidence="1">
    <location>
        <begin position="1"/>
        <end position="42"/>
    </location>
</feature>
<protein>
    <submittedName>
        <fullName evidence="2">Uncharacterized protein</fullName>
    </submittedName>
</protein>
<dbReference type="EMBL" id="LS483426">
    <property type="protein sequence ID" value="SQH24973.1"/>
    <property type="molecule type" value="Genomic_DNA"/>
</dbReference>
<accession>A0AAX2J4M3</accession>
<feature type="compositionally biased region" description="Polar residues" evidence="1">
    <location>
        <begin position="23"/>
        <end position="32"/>
    </location>
</feature>
<dbReference type="Proteomes" id="UP000248598">
    <property type="component" value="Chromosome 1"/>
</dbReference>
<feature type="compositionally biased region" description="Basic and acidic residues" evidence="1">
    <location>
        <begin position="33"/>
        <end position="42"/>
    </location>
</feature>
<sequence>MDGNSDHLQHKHEHGVAPPYPRFNSQQPNDTLSEYKKSSLHL</sequence>
<dbReference type="RefSeq" id="WP_003785845.1">
    <property type="nucleotide sequence ID" value="NZ_CP045141.1"/>
</dbReference>
<reference evidence="2 3" key="1">
    <citation type="submission" date="2018-06" db="EMBL/GenBank/DDBJ databases">
        <authorList>
            <consortium name="Pathogen Informatics"/>
            <person name="Doyle S."/>
        </authorList>
    </citation>
    <scope>NUCLEOTIDE SEQUENCE [LARGE SCALE GENOMIC DNA]</scope>
    <source>
        <strain evidence="2 3">NCTC10529</strain>
    </source>
</reference>
<evidence type="ECO:0000313" key="3">
    <source>
        <dbReference type="Proteomes" id="UP000248598"/>
    </source>
</evidence>
<name>A0AAX2J4M3_KINKI</name>
<evidence type="ECO:0000256" key="1">
    <source>
        <dbReference type="SAM" id="MobiDB-lite"/>
    </source>
</evidence>
<proteinExistence type="predicted"/>
<organism evidence="2 3">
    <name type="scientific">Kingella kingae</name>
    <dbReference type="NCBI Taxonomy" id="504"/>
    <lineage>
        <taxon>Bacteria</taxon>
        <taxon>Pseudomonadati</taxon>
        <taxon>Pseudomonadota</taxon>
        <taxon>Betaproteobacteria</taxon>
        <taxon>Neisseriales</taxon>
        <taxon>Neisseriaceae</taxon>
        <taxon>Kingella</taxon>
    </lineage>
</organism>
<dbReference type="GeneID" id="93263461"/>